<dbReference type="SUPFAM" id="SSF89550">
    <property type="entry name" value="PHP domain-like"/>
    <property type="match status" value="1"/>
</dbReference>
<dbReference type="InterPro" id="IPR052018">
    <property type="entry name" value="PHP_domain"/>
</dbReference>
<comment type="caution">
    <text evidence="1">The sequence shown here is derived from an EMBL/GenBank/DDBJ whole genome shotgun (WGS) entry which is preliminary data.</text>
</comment>
<evidence type="ECO:0000313" key="1">
    <source>
        <dbReference type="EMBL" id="MFC6714654.1"/>
    </source>
</evidence>
<dbReference type="Proteomes" id="UP001596356">
    <property type="component" value="Unassembled WGS sequence"/>
</dbReference>
<name>A0ABW2AUH1_9MICO</name>
<dbReference type="EMBL" id="JBHSWJ010000002">
    <property type="protein sequence ID" value="MFC6714654.1"/>
    <property type="molecule type" value="Genomic_DNA"/>
</dbReference>
<accession>A0ABW2AUH1</accession>
<organism evidence="1 2">
    <name type="scientific">Branchiibius cervicis</name>
    <dbReference type="NCBI Taxonomy" id="908252"/>
    <lineage>
        <taxon>Bacteria</taxon>
        <taxon>Bacillati</taxon>
        <taxon>Actinomycetota</taxon>
        <taxon>Actinomycetes</taxon>
        <taxon>Micrococcales</taxon>
        <taxon>Dermacoccaceae</taxon>
        <taxon>Branchiibius</taxon>
    </lineage>
</organism>
<dbReference type="CDD" id="cd07432">
    <property type="entry name" value="PHP_HisPPase"/>
    <property type="match status" value="1"/>
</dbReference>
<evidence type="ECO:0000313" key="2">
    <source>
        <dbReference type="Proteomes" id="UP001596356"/>
    </source>
</evidence>
<keyword evidence="2" id="KW-1185">Reference proteome</keyword>
<dbReference type="PANTHER" id="PTHR42924">
    <property type="entry name" value="EXONUCLEASE"/>
    <property type="match status" value="1"/>
</dbReference>
<dbReference type="RefSeq" id="WP_377823212.1">
    <property type="nucleotide sequence ID" value="NZ_JBHSWJ010000002.1"/>
</dbReference>
<protein>
    <submittedName>
        <fullName evidence="1">PHP domain-containing protein</fullName>
    </submittedName>
</protein>
<reference evidence="2" key="1">
    <citation type="journal article" date="2019" name="Int. J. Syst. Evol. Microbiol.">
        <title>The Global Catalogue of Microorganisms (GCM) 10K type strain sequencing project: providing services to taxonomists for standard genome sequencing and annotation.</title>
        <authorList>
            <consortium name="The Broad Institute Genomics Platform"/>
            <consortium name="The Broad Institute Genome Sequencing Center for Infectious Disease"/>
            <person name="Wu L."/>
            <person name="Ma J."/>
        </authorList>
    </citation>
    <scope>NUCLEOTIDE SEQUENCE [LARGE SCALE GENOMIC DNA]</scope>
    <source>
        <strain evidence="2">NBRC 106593</strain>
    </source>
</reference>
<dbReference type="Gene3D" id="3.20.20.140">
    <property type="entry name" value="Metal-dependent hydrolases"/>
    <property type="match status" value="1"/>
</dbReference>
<dbReference type="InterPro" id="IPR016195">
    <property type="entry name" value="Pol/histidinol_Pase-like"/>
</dbReference>
<sequence length="257" mass="28390">MARLRVAAHIHSAFSDDCDWPLDRICRTLRRQGYHGALVCEHDRGMTADSWERIREECARLSQSGFLVVPGIEYQDPTHTIHVPVYGPAPFLGSSPTVQDVLSHARAHAAIGVLAHPRRRDAYQVLTTDDLRLASGIEVWNRKYDGIRPNDWAFEQASTHGLIAFTALDFHGPRQFFPLSMDVRVEGEPTVSNVVSAIAAGAVAPTVLGAALEHALTGTFGTTARWAESTRARMAPGVRRLEAAVSNTRQRVPRLKR</sequence>
<dbReference type="PANTHER" id="PTHR42924:SF3">
    <property type="entry name" value="POLYMERASE_HISTIDINOL PHOSPHATASE N-TERMINAL DOMAIN-CONTAINING PROTEIN"/>
    <property type="match status" value="1"/>
</dbReference>
<gene>
    <name evidence="1" type="ORF">ACFQBT_12835</name>
</gene>
<proteinExistence type="predicted"/>